<reference evidence="2 3" key="1">
    <citation type="journal article" date="2023" name="Arcadia Sci">
        <title>De novo assembly of a long-read Amblyomma americanum tick genome.</title>
        <authorList>
            <person name="Chou S."/>
            <person name="Poskanzer K.E."/>
            <person name="Rollins M."/>
            <person name="Thuy-Boun P.S."/>
        </authorList>
    </citation>
    <scope>NUCLEOTIDE SEQUENCE [LARGE SCALE GENOMIC DNA]</scope>
    <source>
        <strain evidence="2">F_SG_1</strain>
        <tissue evidence="2">Salivary glands</tissue>
    </source>
</reference>
<protein>
    <submittedName>
        <fullName evidence="2">Uncharacterized protein</fullName>
    </submittedName>
</protein>
<name>A0AAQ4DJJ3_AMBAM</name>
<dbReference type="EMBL" id="JARKHS020029911">
    <property type="protein sequence ID" value="KAK8762633.1"/>
    <property type="molecule type" value="Genomic_DNA"/>
</dbReference>
<sequence length="257" mass="28234">MSRKREFGRYLWDAFADVPYRSKCRFHRRSKSGALPASPEDSEYRDSECSSEGSGNGELALLNNVSTTADELQEPPALSRELEECALGGTENEPEETEEGDLATGSEGSSDSESDGADSHLRSDSKIQDDELEIYSGERGSIQTAKQAQCSHSRKEEAIVARRLEGSEILKTTSIKKVNSAGSGDWCHSMLSYLLQINYINISVCAINGQTTLHYRLVDLQHGQLALRPCGYLPHGMRYKCAKGVAVIFSSQPLATF</sequence>
<comment type="caution">
    <text evidence="2">The sequence shown here is derived from an EMBL/GenBank/DDBJ whole genome shotgun (WGS) entry which is preliminary data.</text>
</comment>
<dbReference type="AlphaFoldDB" id="A0AAQ4DJJ3"/>
<feature type="compositionally biased region" description="Acidic residues" evidence="1">
    <location>
        <begin position="92"/>
        <end position="101"/>
    </location>
</feature>
<evidence type="ECO:0000256" key="1">
    <source>
        <dbReference type="SAM" id="MobiDB-lite"/>
    </source>
</evidence>
<feature type="region of interest" description="Disordered" evidence="1">
    <location>
        <begin position="26"/>
        <end position="129"/>
    </location>
</feature>
<accession>A0AAQ4DJJ3</accession>
<evidence type="ECO:0000313" key="3">
    <source>
        <dbReference type="Proteomes" id="UP001321473"/>
    </source>
</evidence>
<dbReference type="Proteomes" id="UP001321473">
    <property type="component" value="Unassembled WGS sequence"/>
</dbReference>
<evidence type="ECO:0000313" key="2">
    <source>
        <dbReference type="EMBL" id="KAK8762633.1"/>
    </source>
</evidence>
<gene>
    <name evidence="2" type="ORF">V5799_026100</name>
</gene>
<keyword evidence="3" id="KW-1185">Reference proteome</keyword>
<proteinExistence type="predicted"/>
<organism evidence="2 3">
    <name type="scientific">Amblyomma americanum</name>
    <name type="common">Lone star tick</name>
    <dbReference type="NCBI Taxonomy" id="6943"/>
    <lineage>
        <taxon>Eukaryota</taxon>
        <taxon>Metazoa</taxon>
        <taxon>Ecdysozoa</taxon>
        <taxon>Arthropoda</taxon>
        <taxon>Chelicerata</taxon>
        <taxon>Arachnida</taxon>
        <taxon>Acari</taxon>
        <taxon>Parasitiformes</taxon>
        <taxon>Ixodida</taxon>
        <taxon>Ixodoidea</taxon>
        <taxon>Ixodidae</taxon>
        <taxon>Amblyomminae</taxon>
        <taxon>Amblyomma</taxon>
    </lineage>
</organism>
<feature type="compositionally biased region" description="Basic and acidic residues" evidence="1">
    <location>
        <begin position="117"/>
        <end position="129"/>
    </location>
</feature>